<gene>
    <name evidence="2" type="ORF">AAFF_G00024670</name>
</gene>
<dbReference type="Proteomes" id="UP001221898">
    <property type="component" value="Unassembled WGS sequence"/>
</dbReference>
<feature type="region of interest" description="Disordered" evidence="1">
    <location>
        <begin position="1"/>
        <end position="89"/>
    </location>
</feature>
<name>A0AAD7X0I5_9TELE</name>
<organism evidence="2 3">
    <name type="scientific">Aldrovandia affinis</name>
    <dbReference type="NCBI Taxonomy" id="143900"/>
    <lineage>
        <taxon>Eukaryota</taxon>
        <taxon>Metazoa</taxon>
        <taxon>Chordata</taxon>
        <taxon>Craniata</taxon>
        <taxon>Vertebrata</taxon>
        <taxon>Euteleostomi</taxon>
        <taxon>Actinopterygii</taxon>
        <taxon>Neopterygii</taxon>
        <taxon>Teleostei</taxon>
        <taxon>Notacanthiformes</taxon>
        <taxon>Halosauridae</taxon>
        <taxon>Aldrovandia</taxon>
    </lineage>
</organism>
<evidence type="ECO:0000313" key="2">
    <source>
        <dbReference type="EMBL" id="KAJ8414944.1"/>
    </source>
</evidence>
<sequence length="89" mass="9630">MWGPAAGADRDGARSSGCQRGARREPALLGPRSADSGPPSPLSVFRPSSSKRLIHCRGRPSAGLPADRWPCRESESREREDQRDTCADL</sequence>
<accession>A0AAD7X0I5</accession>
<evidence type="ECO:0000256" key="1">
    <source>
        <dbReference type="SAM" id="MobiDB-lite"/>
    </source>
</evidence>
<comment type="caution">
    <text evidence="2">The sequence shown here is derived from an EMBL/GenBank/DDBJ whole genome shotgun (WGS) entry which is preliminary data.</text>
</comment>
<reference evidence="2" key="1">
    <citation type="journal article" date="2023" name="Science">
        <title>Genome structures resolve the early diversification of teleost fishes.</title>
        <authorList>
            <person name="Parey E."/>
            <person name="Louis A."/>
            <person name="Montfort J."/>
            <person name="Bouchez O."/>
            <person name="Roques C."/>
            <person name="Iampietro C."/>
            <person name="Lluch J."/>
            <person name="Castinel A."/>
            <person name="Donnadieu C."/>
            <person name="Desvignes T."/>
            <person name="Floi Bucao C."/>
            <person name="Jouanno E."/>
            <person name="Wen M."/>
            <person name="Mejri S."/>
            <person name="Dirks R."/>
            <person name="Jansen H."/>
            <person name="Henkel C."/>
            <person name="Chen W.J."/>
            <person name="Zahm M."/>
            <person name="Cabau C."/>
            <person name="Klopp C."/>
            <person name="Thompson A.W."/>
            <person name="Robinson-Rechavi M."/>
            <person name="Braasch I."/>
            <person name="Lecointre G."/>
            <person name="Bobe J."/>
            <person name="Postlethwait J.H."/>
            <person name="Berthelot C."/>
            <person name="Roest Crollius H."/>
            <person name="Guiguen Y."/>
        </authorList>
    </citation>
    <scope>NUCLEOTIDE SEQUENCE</scope>
    <source>
        <strain evidence="2">NC1722</strain>
    </source>
</reference>
<evidence type="ECO:0000313" key="3">
    <source>
        <dbReference type="Proteomes" id="UP001221898"/>
    </source>
</evidence>
<protein>
    <submittedName>
        <fullName evidence="2">Uncharacterized protein</fullName>
    </submittedName>
</protein>
<dbReference type="EMBL" id="JAINUG010000011">
    <property type="protein sequence ID" value="KAJ8414944.1"/>
    <property type="molecule type" value="Genomic_DNA"/>
</dbReference>
<keyword evidence="3" id="KW-1185">Reference proteome</keyword>
<dbReference type="AlphaFoldDB" id="A0AAD7X0I5"/>
<feature type="compositionally biased region" description="Basic and acidic residues" evidence="1">
    <location>
        <begin position="69"/>
        <end position="89"/>
    </location>
</feature>
<proteinExistence type="predicted"/>